<evidence type="ECO:0000313" key="2">
    <source>
        <dbReference type="EMBL" id="MCM5681407.1"/>
    </source>
</evidence>
<feature type="non-terminal residue" evidence="2">
    <location>
        <position position="1"/>
    </location>
</feature>
<name>A0ABT0YSZ7_9BURK</name>
<dbReference type="Pfam" id="PF02371">
    <property type="entry name" value="Transposase_20"/>
    <property type="match status" value="1"/>
</dbReference>
<dbReference type="Proteomes" id="UP001165541">
    <property type="component" value="Unassembled WGS sequence"/>
</dbReference>
<comment type="caution">
    <text evidence="2">The sequence shown here is derived from an EMBL/GenBank/DDBJ whole genome shotgun (WGS) entry which is preliminary data.</text>
</comment>
<sequence>GLVPRQRSSGGKSQLGGITKRGQTYLRMLLVQAAKSAVMTAHRRDDRISRWVLALRERSGWQKAVVALANKNARILWAVMTRGEAFDANHVSAKPQGA</sequence>
<dbReference type="PANTHER" id="PTHR33055">
    <property type="entry name" value="TRANSPOSASE FOR INSERTION SEQUENCE ELEMENT IS1111A"/>
    <property type="match status" value="1"/>
</dbReference>
<evidence type="ECO:0000259" key="1">
    <source>
        <dbReference type="Pfam" id="PF02371"/>
    </source>
</evidence>
<dbReference type="PANTHER" id="PTHR33055:SF3">
    <property type="entry name" value="PUTATIVE TRANSPOSASE FOR IS117-RELATED"/>
    <property type="match status" value="1"/>
</dbReference>
<dbReference type="RefSeq" id="WP_251779891.1">
    <property type="nucleotide sequence ID" value="NZ_JAMKFE010000011.1"/>
</dbReference>
<feature type="domain" description="Transposase IS116/IS110/IS902 C-terminal" evidence="1">
    <location>
        <begin position="1"/>
        <end position="41"/>
    </location>
</feature>
<evidence type="ECO:0000313" key="3">
    <source>
        <dbReference type="Proteomes" id="UP001165541"/>
    </source>
</evidence>
<dbReference type="EMBL" id="JAMKFE010000011">
    <property type="protein sequence ID" value="MCM5681407.1"/>
    <property type="molecule type" value="Genomic_DNA"/>
</dbReference>
<reference evidence="2" key="1">
    <citation type="submission" date="2022-05" db="EMBL/GenBank/DDBJ databases">
        <title>Schlegelella sp. nov., isolated from mangrove soil.</title>
        <authorList>
            <person name="Liu Y."/>
            <person name="Ge X."/>
            <person name="Liu W."/>
        </authorList>
    </citation>
    <scope>NUCLEOTIDE SEQUENCE</scope>
    <source>
        <strain evidence="2">S2-27</strain>
    </source>
</reference>
<dbReference type="InterPro" id="IPR003346">
    <property type="entry name" value="Transposase_20"/>
</dbReference>
<organism evidence="2 3">
    <name type="scientific">Caldimonas mangrovi</name>
    <dbReference type="NCBI Taxonomy" id="2944811"/>
    <lineage>
        <taxon>Bacteria</taxon>
        <taxon>Pseudomonadati</taxon>
        <taxon>Pseudomonadota</taxon>
        <taxon>Betaproteobacteria</taxon>
        <taxon>Burkholderiales</taxon>
        <taxon>Sphaerotilaceae</taxon>
        <taxon>Caldimonas</taxon>
    </lineage>
</organism>
<keyword evidence="3" id="KW-1185">Reference proteome</keyword>
<protein>
    <submittedName>
        <fullName evidence="2">Transposase</fullName>
    </submittedName>
</protein>
<gene>
    <name evidence="2" type="ORF">M8A51_17910</name>
</gene>
<accession>A0ABT0YSZ7</accession>
<dbReference type="InterPro" id="IPR047650">
    <property type="entry name" value="Transpos_IS110"/>
</dbReference>
<proteinExistence type="predicted"/>